<feature type="compositionally biased region" description="Polar residues" evidence="3">
    <location>
        <begin position="200"/>
        <end position="211"/>
    </location>
</feature>
<dbReference type="Pfam" id="PF03127">
    <property type="entry name" value="GAT"/>
    <property type="match status" value="1"/>
</dbReference>
<proteinExistence type="predicted"/>
<feature type="region of interest" description="Disordered" evidence="3">
    <location>
        <begin position="373"/>
        <end position="432"/>
    </location>
</feature>
<evidence type="ECO:0000256" key="2">
    <source>
        <dbReference type="ARBA" id="ARBA00022927"/>
    </source>
</evidence>
<name>A0A815GW41_9BILA</name>
<dbReference type="SMART" id="SM00313">
    <property type="entry name" value="PXA"/>
    <property type="match status" value="1"/>
</dbReference>
<evidence type="ECO:0000256" key="3">
    <source>
        <dbReference type="SAM" id="MobiDB-lite"/>
    </source>
</evidence>
<dbReference type="EMBL" id="CAJNOG010000729">
    <property type="protein sequence ID" value="CAF1345701.1"/>
    <property type="molecule type" value="Genomic_DNA"/>
</dbReference>
<feature type="domain" description="VHS" evidence="4">
    <location>
        <begin position="23"/>
        <end position="157"/>
    </location>
</feature>
<feature type="domain" description="PX" evidence="5">
    <location>
        <begin position="1002"/>
        <end position="1128"/>
    </location>
</feature>
<organism evidence="8 9">
    <name type="scientific">Adineta steineri</name>
    <dbReference type="NCBI Taxonomy" id="433720"/>
    <lineage>
        <taxon>Eukaryota</taxon>
        <taxon>Metazoa</taxon>
        <taxon>Spiralia</taxon>
        <taxon>Gnathifera</taxon>
        <taxon>Rotifera</taxon>
        <taxon>Eurotatoria</taxon>
        <taxon>Bdelloidea</taxon>
        <taxon>Adinetida</taxon>
        <taxon>Adinetidae</taxon>
        <taxon>Adineta</taxon>
    </lineage>
</organism>
<dbReference type="InterPro" id="IPR038425">
    <property type="entry name" value="GAT_sf"/>
</dbReference>
<evidence type="ECO:0000259" key="5">
    <source>
        <dbReference type="PROSITE" id="PS50195"/>
    </source>
</evidence>
<dbReference type="GO" id="GO:0035091">
    <property type="term" value="F:phosphatidylinositol binding"/>
    <property type="evidence" value="ECO:0007669"/>
    <property type="project" value="InterPro"/>
</dbReference>
<dbReference type="Pfam" id="PF08628">
    <property type="entry name" value="Nexin_C"/>
    <property type="match status" value="1"/>
</dbReference>
<dbReference type="Pfam" id="PF00787">
    <property type="entry name" value="PX"/>
    <property type="match status" value="1"/>
</dbReference>
<dbReference type="SMART" id="SM00288">
    <property type="entry name" value="VHS"/>
    <property type="match status" value="1"/>
</dbReference>
<dbReference type="InterPro" id="IPR002014">
    <property type="entry name" value="VHS_dom"/>
</dbReference>
<dbReference type="InterPro" id="IPR013937">
    <property type="entry name" value="Sorting_nexin_C"/>
</dbReference>
<dbReference type="GO" id="GO:0030276">
    <property type="term" value="F:clathrin binding"/>
    <property type="evidence" value="ECO:0007669"/>
    <property type="project" value="TreeGrafter"/>
</dbReference>
<dbReference type="PROSITE" id="PS50195">
    <property type="entry name" value="PX"/>
    <property type="match status" value="1"/>
</dbReference>
<evidence type="ECO:0000256" key="1">
    <source>
        <dbReference type="ARBA" id="ARBA00022448"/>
    </source>
</evidence>
<feature type="compositionally biased region" description="Polar residues" evidence="3">
    <location>
        <begin position="373"/>
        <end position="398"/>
    </location>
</feature>
<dbReference type="PROSITE" id="PS50909">
    <property type="entry name" value="GAT"/>
    <property type="match status" value="1"/>
</dbReference>
<feature type="domain" description="PXA" evidence="7">
    <location>
        <begin position="545"/>
        <end position="722"/>
    </location>
</feature>
<evidence type="ECO:0000259" key="7">
    <source>
        <dbReference type="PROSITE" id="PS51207"/>
    </source>
</evidence>
<dbReference type="InterPro" id="IPR001683">
    <property type="entry name" value="PX_dom"/>
</dbReference>
<dbReference type="SUPFAM" id="SSF89009">
    <property type="entry name" value="GAT-like domain"/>
    <property type="match status" value="1"/>
</dbReference>
<feature type="compositionally biased region" description="Polar residues" evidence="3">
    <location>
        <begin position="181"/>
        <end position="192"/>
    </location>
</feature>
<keyword evidence="2" id="KW-0653">Protein transport</keyword>
<dbReference type="CDD" id="cd14233">
    <property type="entry name" value="GAT_TOM1_like"/>
    <property type="match status" value="1"/>
</dbReference>
<dbReference type="PROSITE" id="PS51207">
    <property type="entry name" value="PXA"/>
    <property type="match status" value="1"/>
</dbReference>
<dbReference type="InterPro" id="IPR008942">
    <property type="entry name" value="ENTH_VHS"/>
</dbReference>
<keyword evidence="1" id="KW-0813">Transport</keyword>
<dbReference type="PANTHER" id="PTHR13856:SF137">
    <property type="entry name" value="GH05942P"/>
    <property type="match status" value="1"/>
</dbReference>
<dbReference type="Gene3D" id="1.20.58.160">
    <property type="match status" value="1"/>
</dbReference>
<comment type="caution">
    <text evidence="8">The sequence shown here is derived from an EMBL/GenBank/DDBJ whole genome shotgun (WGS) entry which is preliminary data.</text>
</comment>
<evidence type="ECO:0000259" key="6">
    <source>
        <dbReference type="PROSITE" id="PS50909"/>
    </source>
</evidence>
<dbReference type="Proteomes" id="UP000663845">
    <property type="component" value="Unassembled WGS sequence"/>
</dbReference>
<feature type="region of interest" description="Disordered" evidence="3">
    <location>
        <begin position="170"/>
        <end position="211"/>
    </location>
</feature>
<dbReference type="InterPro" id="IPR004152">
    <property type="entry name" value="GAT_dom"/>
</dbReference>
<feature type="compositionally biased region" description="Basic and acidic residues" evidence="3">
    <location>
        <begin position="399"/>
        <end position="415"/>
    </location>
</feature>
<reference evidence="8" key="1">
    <citation type="submission" date="2021-02" db="EMBL/GenBank/DDBJ databases">
        <authorList>
            <person name="Nowell W R."/>
        </authorList>
    </citation>
    <scope>NUCLEOTIDE SEQUENCE</scope>
</reference>
<dbReference type="SUPFAM" id="SSF64268">
    <property type="entry name" value="PX domain"/>
    <property type="match status" value="1"/>
</dbReference>
<dbReference type="SUPFAM" id="SSF48464">
    <property type="entry name" value="ENTH/VHS domain"/>
    <property type="match status" value="1"/>
</dbReference>
<evidence type="ECO:0000313" key="8">
    <source>
        <dbReference type="EMBL" id="CAF1345701.1"/>
    </source>
</evidence>
<dbReference type="GO" id="GO:0043130">
    <property type="term" value="F:ubiquitin binding"/>
    <property type="evidence" value="ECO:0007669"/>
    <property type="project" value="InterPro"/>
</dbReference>
<feature type="domain" description="GAT" evidence="6">
    <location>
        <begin position="215"/>
        <end position="303"/>
    </location>
</feature>
<dbReference type="GO" id="GO:0016020">
    <property type="term" value="C:membrane"/>
    <property type="evidence" value="ECO:0007669"/>
    <property type="project" value="TreeGrafter"/>
</dbReference>
<dbReference type="InterPro" id="IPR003114">
    <property type="entry name" value="Phox_assoc"/>
</dbReference>
<gene>
    <name evidence="8" type="ORF">JYZ213_LOCUS34749</name>
</gene>
<dbReference type="Pfam" id="PF00790">
    <property type="entry name" value="VHS"/>
    <property type="match status" value="1"/>
</dbReference>
<evidence type="ECO:0000313" key="9">
    <source>
        <dbReference type="Proteomes" id="UP000663845"/>
    </source>
</evidence>
<dbReference type="SMART" id="SM00312">
    <property type="entry name" value="PX"/>
    <property type="match status" value="1"/>
</dbReference>
<dbReference type="InterPro" id="IPR036871">
    <property type="entry name" value="PX_dom_sf"/>
</dbReference>
<dbReference type="PROSITE" id="PS50179">
    <property type="entry name" value="VHS"/>
    <property type="match status" value="1"/>
</dbReference>
<dbReference type="GO" id="GO:0007165">
    <property type="term" value="P:signal transduction"/>
    <property type="evidence" value="ECO:0007669"/>
    <property type="project" value="TreeGrafter"/>
</dbReference>
<dbReference type="GO" id="GO:0015031">
    <property type="term" value="P:protein transport"/>
    <property type="evidence" value="ECO:0007669"/>
    <property type="project" value="UniProtKB-KW"/>
</dbReference>
<dbReference type="Pfam" id="PF02194">
    <property type="entry name" value="PXA"/>
    <property type="match status" value="1"/>
</dbReference>
<dbReference type="Gene3D" id="3.30.1520.10">
    <property type="entry name" value="Phox-like domain"/>
    <property type="match status" value="1"/>
</dbReference>
<dbReference type="GO" id="GO:0005768">
    <property type="term" value="C:endosome"/>
    <property type="evidence" value="ECO:0007669"/>
    <property type="project" value="TreeGrafter"/>
</dbReference>
<evidence type="ECO:0000259" key="4">
    <source>
        <dbReference type="PROSITE" id="PS50179"/>
    </source>
</evidence>
<dbReference type="Gene3D" id="1.25.40.90">
    <property type="match status" value="1"/>
</dbReference>
<accession>A0A815GW41</accession>
<sequence length="1373" mass="158074">MTNFFRGNTNTHQGGLQQAIEKAIDGSQPSEDWSLIMKICDHVASHEESAKEAMKIIRKRLHVHPGNNGWRSIGYTLTLLEALTKNCGKIFHLQIAHKDFLKELKGVIGPKNNPPALIQERVLGMIQTWALAFRHDPDFRTVEHFYQECKQHGLVFPPAESENVIKTAVPPTGTIERPSQYARSMSQQNTRTIPRDNRSSSDGSSYPIHNNQTADQIGKLRSELDIVQTNAQVFGEMLVTLQPGEENPQDFELLMELHNTCKQMQARIVDLLSQVSADDITVDLLRYNDEFNNSFKTFEKYMQERDKRFGASHRPTLNQNIASQPTNFHSQTPIKNNYPTLPNADNEPALIRFDDDPVTITSGFQNMNINSASSSVVPKSTHQPSTASVVTRPAAQNQDPERELKEMEEWLKSQGDDSDTDEPTRPQDGTTDAFNNFLQKRASAVPDQAVSTQQVYPNFQPINNQKNNTYLKIHCLIFILLLIISYKLTDYYVTSLNKPSKSSKCWPNLLIFFEPTKDLQKELIQKQSASTRYIHKNPWIHLMLSKRIDTAIDEFCCLCLRDHVYPWLSMITQDDSLVYEAKHVFRFLLATVIRRIQNVDINTFVLERLLPLIFQTCDRYIQTVKINSPDESQNSTTDFLKKMYKNDLHVAMYNRQSEIKYLKRLILDLMPIITPKFIYECKGSRHFLSEVIACQILIDGIDAICEPNTLNRLFHLYFTTAIQRRNGLLNVPNTPTSPSVELLTRFCSMNGPIHKNQLALELTDVMYEKELLNQFSRVLDRHDSIGLLSIYVTLSDTLNDIPSASNILVRKKIYQRLKHIDERYLNPKTSDGFVSISNPHDPNDTLIDDIKTLIYNDLAESIKEENEENKSDIAPKTFDVQHTFTLLSRFHCKIYELVEEKYQRCFLTSDEHFLYICGKRMDSPDYKMKAQNFDEIALDFVHIEEIRNTNEAANKRNASKHYTTTSYKDLEDRDEVHLKCPEETTSIGSNSSYDDRDLNTWRVLISHAEEVRDNYNSAAKYCVFIIEVQRMETNTINPMMIDDEKTHWIVARRYQDFYLLEQKLTEFHGVFSDARLPAKRSATTARNVEFLQSLKKDFEYFLRHLLSKPTLRNSELLYNFLTQPDDFTLPNGEIILAKMFKVVPRRLRIEKGQYLDPFLISLISYAEPAKPKATQPSPIFSDIVEAKLQNSIYGNNANINEPMEESPIEKSNLNGYDSAYEYMVVIAKQIFSASPLLIYVLDLLRIPLKNSCDTFFSHFVDNSVDEILEDEENIIDVIHALRDVIFPNDAEDKGPTDSVNFDDVVAAADAFLPNLIKLILGKTNIENGLQTILKHFQDPLLNKQLFYIILDEILLQLFPELQAHSEKTITHLN</sequence>
<dbReference type="PANTHER" id="PTHR13856">
    <property type="entry name" value="VHS DOMAIN CONTAINING PROTEIN FAMILY"/>
    <property type="match status" value="1"/>
</dbReference>
<protein>
    <submittedName>
        <fullName evidence="8">Uncharacterized protein</fullName>
    </submittedName>
</protein>